<dbReference type="Proteomes" id="UP000663929">
    <property type="component" value="Chromosome"/>
</dbReference>
<evidence type="ECO:0000313" key="2">
    <source>
        <dbReference type="Proteomes" id="UP000663929"/>
    </source>
</evidence>
<accession>A0A8A4TPU3</accession>
<evidence type="ECO:0008006" key="3">
    <source>
        <dbReference type="Google" id="ProtNLM"/>
    </source>
</evidence>
<dbReference type="EMBL" id="CP071793">
    <property type="protein sequence ID" value="QTD50998.1"/>
    <property type="molecule type" value="Genomic_DNA"/>
</dbReference>
<name>A0A8A4TPU3_SULCO</name>
<gene>
    <name evidence="1" type="ORF">J3U87_00885</name>
</gene>
<dbReference type="KEGG" id="scor:J3U87_00885"/>
<organism evidence="1 2">
    <name type="scientific">Sulfidibacter corallicola</name>
    <dbReference type="NCBI Taxonomy" id="2818388"/>
    <lineage>
        <taxon>Bacteria</taxon>
        <taxon>Pseudomonadati</taxon>
        <taxon>Acidobacteriota</taxon>
        <taxon>Holophagae</taxon>
        <taxon>Acanthopleuribacterales</taxon>
        <taxon>Acanthopleuribacteraceae</taxon>
        <taxon>Sulfidibacter</taxon>
    </lineage>
</organism>
<dbReference type="Gene3D" id="3.40.190.10">
    <property type="entry name" value="Periplasmic binding protein-like II"/>
    <property type="match status" value="1"/>
</dbReference>
<dbReference type="RefSeq" id="WP_237381134.1">
    <property type="nucleotide sequence ID" value="NZ_CP071793.1"/>
</dbReference>
<protein>
    <recommendedName>
        <fullName evidence="3">Phosphate ABC transporter substrate-binding protein</fullName>
    </recommendedName>
</protein>
<dbReference type="AlphaFoldDB" id="A0A8A4TPU3"/>
<sequence length="139" mass="15892">MIWRCLVLGCLLQASAWGQDFLIVTSTDTRIESLSRFQLREIYLGKLKSVEGVVLRPVQVKRKDHLRKSFERFVFSDRFDVNEYWLITKLQGGPDPPLTVNGWGLVLAYTSRNPGFVGYIPADKESELGKYGLKVIALR</sequence>
<evidence type="ECO:0000313" key="1">
    <source>
        <dbReference type="EMBL" id="QTD50998.1"/>
    </source>
</evidence>
<keyword evidence="2" id="KW-1185">Reference proteome</keyword>
<proteinExistence type="predicted"/>
<reference evidence="1" key="1">
    <citation type="submission" date="2021-03" db="EMBL/GenBank/DDBJ databases">
        <title>Acanthopleuribacteraceae sp. M133.</title>
        <authorList>
            <person name="Wang G."/>
        </authorList>
    </citation>
    <scope>NUCLEOTIDE SEQUENCE</scope>
    <source>
        <strain evidence="1">M133</strain>
    </source>
</reference>